<dbReference type="RefSeq" id="WP_344450708.1">
    <property type="nucleotide sequence ID" value="NZ_BAAATZ010000009.1"/>
</dbReference>
<comment type="caution">
    <text evidence="2">The sequence shown here is derived from an EMBL/GenBank/DDBJ whole genome shotgun (WGS) entry which is preliminary data.</text>
</comment>
<feature type="transmembrane region" description="Helical" evidence="1">
    <location>
        <begin position="20"/>
        <end position="37"/>
    </location>
</feature>
<keyword evidence="1" id="KW-1133">Transmembrane helix</keyword>
<proteinExistence type="predicted"/>
<keyword evidence="1" id="KW-0472">Membrane</keyword>
<protein>
    <submittedName>
        <fullName evidence="2">Uncharacterized protein</fullName>
    </submittedName>
</protein>
<gene>
    <name evidence="2" type="ORF">GCM10010439_27210</name>
</gene>
<feature type="transmembrane region" description="Helical" evidence="1">
    <location>
        <begin position="49"/>
        <end position="70"/>
    </location>
</feature>
<evidence type="ECO:0000313" key="2">
    <source>
        <dbReference type="EMBL" id="GAA2725941.1"/>
    </source>
</evidence>
<accession>A0ABN3U774</accession>
<name>A0ABN3U774_9ACTN</name>
<keyword evidence="3" id="KW-1185">Reference proteome</keyword>
<evidence type="ECO:0000313" key="3">
    <source>
        <dbReference type="Proteomes" id="UP001501842"/>
    </source>
</evidence>
<organism evidence="2 3">
    <name type="scientific">Actinocorallia aurantiaca</name>
    <dbReference type="NCBI Taxonomy" id="46204"/>
    <lineage>
        <taxon>Bacteria</taxon>
        <taxon>Bacillati</taxon>
        <taxon>Actinomycetota</taxon>
        <taxon>Actinomycetes</taxon>
        <taxon>Streptosporangiales</taxon>
        <taxon>Thermomonosporaceae</taxon>
        <taxon>Actinocorallia</taxon>
    </lineage>
</organism>
<sequence>MNASHEGPRGSGVPPIFRKVLIALIGGGIAYLITQLAPDSGGDGGRALWELTIAIFIAGVTLVVQFIAGLDDRVIGLESRQAEHHRGVKGLVDQKFSEINEATELFGLVEGSALQTEQTIQLIRHSTKIKETTSSLVRHLAEAEINRMSLFLKELSDGSTVSYDGEDRDWLLALALNTRRTLDATSLSMVDAGNSGFDGGFWLTDMGQRYLDLQQEITRRGGVVRRVFIESGDLIDDPSFLEVCQVQKEAGIRVRLIDPDKSANIPHSALFGFIVFDGEISYEVTPAARFRNNEQPTIVSTQLVLQPARVRERIRHFEALWEAATEV</sequence>
<dbReference type="EMBL" id="BAAATZ010000009">
    <property type="protein sequence ID" value="GAA2725941.1"/>
    <property type="molecule type" value="Genomic_DNA"/>
</dbReference>
<reference evidence="2 3" key="1">
    <citation type="journal article" date="2019" name="Int. J. Syst. Evol. Microbiol.">
        <title>The Global Catalogue of Microorganisms (GCM) 10K type strain sequencing project: providing services to taxonomists for standard genome sequencing and annotation.</title>
        <authorList>
            <consortium name="The Broad Institute Genomics Platform"/>
            <consortium name="The Broad Institute Genome Sequencing Center for Infectious Disease"/>
            <person name="Wu L."/>
            <person name="Ma J."/>
        </authorList>
    </citation>
    <scope>NUCLEOTIDE SEQUENCE [LARGE SCALE GENOMIC DNA]</scope>
    <source>
        <strain evidence="2 3">JCM 8201</strain>
    </source>
</reference>
<dbReference type="Proteomes" id="UP001501842">
    <property type="component" value="Unassembled WGS sequence"/>
</dbReference>
<keyword evidence="1" id="KW-0812">Transmembrane</keyword>
<evidence type="ECO:0000256" key="1">
    <source>
        <dbReference type="SAM" id="Phobius"/>
    </source>
</evidence>